<accession>A0A0A9HCC8</accession>
<evidence type="ECO:0000313" key="1">
    <source>
        <dbReference type="EMBL" id="JAE33464.1"/>
    </source>
</evidence>
<dbReference type="EMBL" id="GBRH01164432">
    <property type="protein sequence ID" value="JAE33464.1"/>
    <property type="molecule type" value="Transcribed_RNA"/>
</dbReference>
<proteinExistence type="predicted"/>
<dbReference type="AlphaFoldDB" id="A0A0A9HCC8"/>
<reference evidence="1" key="1">
    <citation type="submission" date="2014-09" db="EMBL/GenBank/DDBJ databases">
        <authorList>
            <person name="Magalhaes I.L.F."/>
            <person name="Oliveira U."/>
            <person name="Santos F.R."/>
            <person name="Vidigal T.H.D.A."/>
            <person name="Brescovit A.D."/>
            <person name="Santos A.J."/>
        </authorList>
    </citation>
    <scope>NUCLEOTIDE SEQUENCE</scope>
    <source>
        <tissue evidence="1">Shoot tissue taken approximately 20 cm above the soil surface</tissue>
    </source>
</reference>
<sequence length="71" mass="8194">MSTIESLCWRYQWTYRLRWSSPFLVVAHVMIKRYLRWLETKTCPSSIGMVLSCGSKKITSCFLTANSLGVA</sequence>
<name>A0A0A9HCC8_ARUDO</name>
<reference evidence="1" key="2">
    <citation type="journal article" date="2015" name="Data Brief">
        <title>Shoot transcriptome of the giant reed, Arundo donax.</title>
        <authorList>
            <person name="Barrero R.A."/>
            <person name="Guerrero F.D."/>
            <person name="Moolhuijzen P."/>
            <person name="Goolsby J.A."/>
            <person name="Tidwell J."/>
            <person name="Bellgard S.E."/>
            <person name="Bellgard M.I."/>
        </authorList>
    </citation>
    <scope>NUCLEOTIDE SEQUENCE</scope>
    <source>
        <tissue evidence="1">Shoot tissue taken approximately 20 cm above the soil surface</tissue>
    </source>
</reference>
<protein>
    <submittedName>
        <fullName evidence="1">Uncharacterized protein</fullName>
    </submittedName>
</protein>
<organism evidence="1">
    <name type="scientific">Arundo donax</name>
    <name type="common">Giant reed</name>
    <name type="synonym">Donax arundinaceus</name>
    <dbReference type="NCBI Taxonomy" id="35708"/>
    <lineage>
        <taxon>Eukaryota</taxon>
        <taxon>Viridiplantae</taxon>
        <taxon>Streptophyta</taxon>
        <taxon>Embryophyta</taxon>
        <taxon>Tracheophyta</taxon>
        <taxon>Spermatophyta</taxon>
        <taxon>Magnoliopsida</taxon>
        <taxon>Liliopsida</taxon>
        <taxon>Poales</taxon>
        <taxon>Poaceae</taxon>
        <taxon>PACMAD clade</taxon>
        <taxon>Arundinoideae</taxon>
        <taxon>Arundineae</taxon>
        <taxon>Arundo</taxon>
    </lineage>
</organism>